<reference evidence="3 4" key="1">
    <citation type="submission" date="2010-07" db="EMBL/GenBank/DDBJ databases">
        <title>The draft genome of Paenibacillus curdlanolyticus YK9.</title>
        <authorList>
            <consortium name="US DOE Joint Genome Institute (JGI-PGF)"/>
            <person name="Lucas S."/>
            <person name="Copeland A."/>
            <person name="Lapidus A."/>
            <person name="Cheng J.-F."/>
            <person name="Bruce D."/>
            <person name="Goodwin L."/>
            <person name="Pitluck S."/>
            <person name="Land M.L."/>
            <person name="Hauser L."/>
            <person name="Chang Y.-J."/>
            <person name="Jeffries C."/>
            <person name="Anderson I.J."/>
            <person name="Johnson E."/>
            <person name="Loganathan U."/>
            <person name="Mulhopadhyay B."/>
            <person name="Kyrpides N."/>
            <person name="Woyke T.J."/>
        </authorList>
    </citation>
    <scope>NUCLEOTIDE SEQUENCE [LARGE SCALE GENOMIC DNA]</scope>
    <source>
        <strain evidence="3 4">YK9</strain>
    </source>
</reference>
<evidence type="ECO:0000256" key="2">
    <source>
        <dbReference type="HAMAP-Rule" id="MF_01444"/>
    </source>
</evidence>
<evidence type="ECO:0000313" key="3">
    <source>
        <dbReference type="EMBL" id="EFM12859.1"/>
    </source>
</evidence>
<dbReference type="OrthoDB" id="1524661at2"/>
<feature type="short sequence motif" description="HXTX 1" evidence="2">
    <location>
        <begin position="34"/>
        <end position="37"/>
    </location>
</feature>
<dbReference type="PANTHER" id="PTHR40037:SF1">
    <property type="entry name" value="PHOSPHOESTERASE SAOUHSC_00951-RELATED"/>
    <property type="match status" value="1"/>
</dbReference>
<dbReference type="AlphaFoldDB" id="E0I3J5"/>
<keyword evidence="4" id="KW-1185">Reference proteome</keyword>
<dbReference type="RefSeq" id="WP_006036387.1">
    <property type="nucleotide sequence ID" value="NZ_AEDD01000001.1"/>
</dbReference>
<comment type="similarity">
    <text evidence="2">Belongs to the 2H phosphoesterase superfamily. YjcG family.</text>
</comment>
<evidence type="ECO:0000313" key="4">
    <source>
        <dbReference type="Proteomes" id="UP000005387"/>
    </source>
</evidence>
<dbReference type="Gene3D" id="3.90.1140.10">
    <property type="entry name" value="Cyclic phosphodiesterase"/>
    <property type="match status" value="1"/>
</dbReference>
<feature type="short sequence motif" description="HXTX 2" evidence="2">
    <location>
        <begin position="117"/>
        <end position="120"/>
    </location>
</feature>
<dbReference type="GO" id="GO:0016788">
    <property type="term" value="F:hydrolase activity, acting on ester bonds"/>
    <property type="evidence" value="ECO:0007669"/>
    <property type="project" value="UniProtKB-UniRule"/>
</dbReference>
<feature type="active site" description="Proton acceptor" evidence="2">
    <location>
        <position position="117"/>
    </location>
</feature>
<dbReference type="InterPro" id="IPR009097">
    <property type="entry name" value="Cyclic_Pdiesterase"/>
</dbReference>
<organism evidence="3 4">
    <name type="scientific">Paenibacillus curdlanolyticus YK9</name>
    <dbReference type="NCBI Taxonomy" id="717606"/>
    <lineage>
        <taxon>Bacteria</taxon>
        <taxon>Bacillati</taxon>
        <taxon>Bacillota</taxon>
        <taxon>Bacilli</taxon>
        <taxon>Bacillales</taxon>
        <taxon>Paenibacillaceae</taxon>
        <taxon>Paenibacillus</taxon>
    </lineage>
</organism>
<dbReference type="Proteomes" id="UP000005387">
    <property type="component" value="Unassembled WGS sequence"/>
</dbReference>
<feature type="active site" description="Proton donor" evidence="2">
    <location>
        <position position="34"/>
    </location>
</feature>
<dbReference type="NCBIfam" id="NF010223">
    <property type="entry name" value="PRK13679.1"/>
    <property type="match status" value="1"/>
</dbReference>
<dbReference type="SUPFAM" id="SSF55144">
    <property type="entry name" value="LigT-like"/>
    <property type="match status" value="1"/>
</dbReference>
<dbReference type="EC" id="3.1.-.-" evidence="2"/>
<dbReference type="eggNOG" id="COG1514">
    <property type="taxonomic scope" value="Bacteria"/>
</dbReference>
<dbReference type="InterPro" id="IPR050580">
    <property type="entry name" value="2H_phosphoesterase_YjcG-like"/>
</dbReference>
<sequence>MEYGLALFPSKVIQQFANSWRKRLDPKYEHISPHMTIRESESWNTEQLTAVRAHLGQCTSQLAPVTVRINRVSTFFPASNVIYLALEKPEPVIALRHAVCTGPLALPSPTPYTFTPHITLGQNMTPDELHDAYGGLRMHTLDFPMEIRAIHLLQRTDHGIWTLYESFPLLGGQPAATNEDD</sequence>
<dbReference type="Pfam" id="PF13563">
    <property type="entry name" value="2_5_RNA_ligase2"/>
    <property type="match status" value="1"/>
</dbReference>
<accession>E0I3J5</accession>
<dbReference type="HAMAP" id="MF_01444">
    <property type="entry name" value="2H_phosphoesterase_YjcG"/>
    <property type="match status" value="1"/>
</dbReference>
<gene>
    <name evidence="3" type="ORF">PaecuDRAFT_0370</name>
</gene>
<dbReference type="EMBL" id="AEDD01000001">
    <property type="protein sequence ID" value="EFM12859.1"/>
    <property type="molecule type" value="Genomic_DNA"/>
</dbReference>
<dbReference type="InterPro" id="IPR022932">
    <property type="entry name" value="YjcG"/>
</dbReference>
<name>E0I3J5_9BACL</name>
<protein>
    <recommendedName>
        <fullName evidence="2">Putative phosphoesterase PaecuDRAFT_0370</fullName>
        <ecNumber evidence="2">3.1.-.-</ecNumber>
    </recommendedName>
</protein>
<keyword evidence="1 2" id="KW-0378">Hydrolase</keyword>
<proteinExistence type="inferred from homology"/>
<dbReference type="STRING" id="717606.PaecuDRAFT_0370"/>
<dbReference type="PANTHER" id="PTHR40037">
    <property type="entry name" value="PHOSPHOESTERASE YJCG-RELATED"/>
    <property type="match status" value="1"/>
</dbReference>
<evidence type="ECO:0000256" key="1">
    <source>
        <dbReference type="ARBA" id="ARBA00022801"/>
    </source>
</evidence>